<comment type="caution">
    <text evidence="1">The sequence shown here is derived from an EMBL/GenBank/DDBJ whole genome shotgun (WGS) entry which is preliminary data.</text>
</comment>
<evidence type="ECO:0000313" key="1">
    <source>
        <dbReference type="EMBL" id="OGE24848.1"/>
    </source>
</evidence>
<organism evidence="1 2">
    <name type="scientific">Candidatus Daviesbacteria bacterium RIFCSPHIGHO2_02_FULL_39_12</name>
    <dbReference type="NCBI Taxonomy" id="1797770"/>
    <lineage>
        <taxon>Bacteria</taxon>
        <taxon>Candidatus Daviesiibacteriota</taxon>
    </lineage>
</organism>
<protein>
    <submittedName>
        <fullName evidence="1">Uncharacterized protein</fullName>
    </submittedName>
</protein>
<gene>
    <name evidence="1" type="ORF">A3C26_00235</name>
</gene>
<reference evidence="1 2" key="1">
    <citation type="journal article" date="2016" name="Nat. Commun.">
        <title>Thousands of microbial genomes shed light on interconnected biogeochemical processes in an aquifer system.</title>
        <authorList>
            <person name="Anantharaman K."/>
            <person name="Brown C.T."/>
            <person name="Hug L.A."/>
            <person name="Sharon I."/>
            <person name="Castelle C.J."/>
            <person name="Probst A.J."/>
            <person name="Thomas B.C."/>
            <person name="Singh A."/>
            <person name="Wilkins M.J."/>
            <person name="Karaoz U."/>
            <person name="Brodie E.L."/>
            <person name="Williams K.H."/>
            <person name="Hubbard S.S."/>
            <person name="Banfield J.F."/>
        </authorList>
    </citation>
    <scope>NUCLEOTIDE SEQUENCE [LARGE SCALE GENOMIC DNA]</scope>
</reference>
<sequence>MTPDGVKAAFGHELGHAFDHQSISDEIQHYNIAGREAFAELGRVVIQCNGDPSEVTGFLKRSTTHAGIFLPASRIIRYPDEGDKLQDAAFFHYLIQDRGLDEFTVFYANIPHFFGMLRICWELATAGFSVERVETRVFRQLDRWVKEESFLGGPSLDNMLSLSQRAKDWYQR</sequence>
<evidence type="ECO:0000313" key="2">
    <source>
        <dbReference type="Proteomes" id="UP000177042"/>
    </source>
</evidence>
<dbReference type="AlphaFoldDB" id="A0A1F5J8C0"/>
<accession>A0A1F5J8C0</accession>
<proteinExistence type="predicted"/>
<dbReference type="Proteomes" id="UP000177042">
    <property type="component" value="Unassembled WGS sequence"/>
</dbReference>
<dbReference type="EMBL" id="MFCX01000038">
    <property type="protein sequence ID" value="OGE24848.1"/>
    <property type="molecule type" value="Genomic_DNA"/>
</dbReference>
<name>A0A1F5J8C0_9BACT</name>